<organism evidence="2 3">
    <name type="scientific">Altericroceibacterium endophyticum</name>
    <dbReference type="NCBI Taxonomy" id="1808508"/>
    <lineage>
        <taxon>Bacteria</taxon>
        <taxon>Pseudomonadati</taxon>
        <taxon>Pseudomonadota</taxon>
        <taxon>Alphaproteobacteria</taxon>
        <taxon>Sphingomonadales</taxon>
        <taxon>Erythrobacteraceae</taxon>
        <taxon>Altericroceibacterium</taxon>
    </lineage>
</organism>
<keyword evidence="3" id="KW-1185">Reference proteome</keyword>
<dbReference type="Proteomes" id="UP000438476">
    <property type="component" value="Unassembled WGS sequence"/>
</dbReference>
<dbReference type="OrthoDB" id="7282222at2"/>
<dbReference type="InterPro" id="IPR014710">
    <property type="entry name" value="RmlC-like_jellyroll"/>
</dbReference>
<name>A0A6I4TB81_9SPHN</name>
<dbReference type="Pfam" id="PF09313">
    <property type="entry name" value="TehB-like"/>
    <property type="match status" value="1"/>
</dbReference>
<evidence type="ECO:0000259" key="1">
    <source>
        <dbReference type="Pfam" id="PF09313"/>
    </source>
</evidence>
<protein>
    <submittedName>
        <fullName evidence="2">DUF1971 domain-containing protein</fullName>
    </submittedName>
</protein>
<proteinExistence type="predicted"/>
<evidence type="ECO:0000313" key="2">
    <source>
        <dbReference type="EMBL" id="MXO67130.1"/>
    </source>
</evidence>
<dbReference type="RefSeq" id="WP_160737570.1">
    <property type="nucleotide sequence ID" value="NZ_WTYT01000007.1"/>
</dbReference>
<dbReference type="AlphaFoldDB" id="A0A6I4TB81"/>
<dbReference type="SUPFAM" id="SSF51197">
    <property type="entry name" value="Clavaminate synthase-like"/>
    <property type="match status" value="1"/>
</dbReference>
<dbReference type="InterPro" id="IPR015392">
    <property type="entry name" value="TehB/YeaR-like_dom"/>
</dbReference>
<gene>
    <name evidence="2" type="ORF">GRI91_15300</name>
</gene>
<dbReference type="EMBL" id="WTYT01000007">
    <property type="protein sequence ID" value="MXO67130.1"/>
    <property type="molecule type" value="Genomic_DNA"/>
</dbReference>
<reference evidence="2 3" key="1">
    <citation type="submission" date="2019-12" db="EMBL/GenBank/DDBJ databases">
        <title>Genomic-based taxomic classification of the family Erythrobacteraceae.</title>
        <authorList>
            <person name="Xu L."/>
        </authorList>
    </citation>
    <scope>NUCLEOTIDE SEQUENCE [LARGE SCALE GENOMIC DNA]</scope>
    <source>
        <strain evidence="2 3">LMG 29518</strain>
    </source>
</reference>
<sequence length="91" mass="10025">MDAAPYKSTPVFTEETLPAALQKKHNTKAGVWGVVRVIEGELGLTLLDPPSETVLRPGEAGVLQPEQWHFVTLRGPMQMQIDFYDRPPPGA</sequence>
<comment type="caution">
    <text evidence="2">The sequence shown here is derived from an EMBL/GenBank/DDBJ whole genome shotgun (WGS) entry which is preliminary data.</text>
</comment>
<dbReference type="Gene3D" id="2.60.120.10">
    <property type="entry name" value="Jelly Rolls"/>
    <property type="match status" value="1"/>
</dbReference>
<accession>A0A6I4TB81</accession>
<evidence type="ECO:0000313" key="3">
    <source>
        <dbReference type="Proteomes" id="UP000438476"/>
    </source>
</evidence>
<feature type="domain" description="TehB/YeaR-like" evidence="1">
    <location>
        <begin position="7"/>
        <end position="81"/>
    </location>
</feature>